<evidence type="ECO:0000313" key="1">
    <source>
        <dbReference type="EMBL" id="MBD8490776.1"/>
    </source>
</evidence>
<dbReference type="RefSeq" id="WP_192011652.1">
    <property type="nucleotide sequence ID" value="NZ_JACYTQ010000008.1"/>
</dbReference>
<comment type="caution">
    <text evidence="1">The sequence shown here is derived from an EMBL/GenBank/DDBJ whole genome shotgun (WGS) entry which is preliminary data.</text>
</comment>
<dbReference type="Proteomes" id="UP000647133">
    <property type="component" value="Unassembled WGS sequence"/>
</dbReference>
<protein>
    <submittedName>
        <fullName evidence="1">Uncharacterized protein</fullName>
    </submittedName>
</protein>
<proteinExistence type="predicted"/>
<accession>A0ABR9AQY3</accession>
<dbReference type="EMBL" id="JACYTQ010000008">
    <property type="protein sequence ID" value="MBD8490776.1"/>
    <property type="molecule type" value="Genomic_DNA"/>
</dbReference>
<name>A0ABR9AQY3_9BACT</name>
<sequence length="47" mass="5218">MAKLLEIWLNTIEGNGGKKASQLLDCSKLQKAFLIIRHDASNDKSFA</sequence>
<organism evidence="1 2">
    <name type="scientific">Echinicola arenosa</name>
    <dbReference type="NCBI Taxonomy" id="2774144"/>
    <lineage>
        <taxon>Bacteria</taxon>
        <taxon>Pseudomonadati</taxon>
        <taxon>Bacteroidota</taxon>
        <taxon>Cytophagia</taxon>
        <taxon>Cytophagales</taxon>
        <taxon>Cyclobacteriaceae</taxon>
        <taxon>Echinicola</taxon>
    </lineage>
</organism>
<reference evidence="1 2" key="1">
    <citation type="submission" date="2020-09" db="EMBL/GenBank/DDBJ databases">
        <title>Echinicola sp. CAU 1574 isolated from sand of Sido Beach.</title>
        <authorList>
            <person name="Kim W."/>
        </authorList>
    </citation>
    <scope>NUCLEOTIDE SEQUENCE [LARGE SCALE GENOMIC DNA]</scope>
    <source>
        <strain evidence="1 2">CAU 1574</strain>
    </source>
</reference>
<gene>
    <name evidence="1" type="ORF">IFO69_18640</name>
</gene>
<keyword evidence="2" id="KW-1185">Reference proteome</keyword>
<evidence type="ECO:0000313" key="2">
    <source>
        <dbReference type="Proteomes" id="UP000647133"/>
    </source>
</evidence>